<feature type="domain" description="Helicase C-terminal" evidence="11">
    <location>
        <begin position="325"/>
        <end position="483"/>
    </location>
</feature>
<keyword evidence="1" id="KW-0547">Nucleotide-binding</keyword>
<dbReference type="SMART" id="SM00382">
    <property type="entry name" value="AAA"/>
    <property type="match status" value="1"/>
</dbReference>
<evidence type="ECO:0000259" key="10">
    <source>
        <dbReference type="PROSITE" id="PS51192"/>
    </source>
</evidence>
<evidence type="ECO:0000256" key="1">
    <source>
        <dbReference type="ARBA" id="ARBA00022741"/>
    </source>
</evidence>
<accession>A0A5Q0BSX2</accession>
<keyword evidence="6" id="KW-0238">DNA-binding</keyword>
<sequence length="1487" mass="164906">MKLDYRGVDKRIRHAGSLLLPQQPQAVNNCLVLSSHLNLMPLTSFHPAVSAWFNASFPAPTACQAEAWTAIKQGRHTLIAAPTGSGKTLAAFLAAIDELVRRGFEQRLEDNTQILYISPLKALSNDVQKNLEAPLAGIQQQLQEISGIELNLRAMVRSGDTPVAVRTAMLKHPPHILVTTPESVYILLTSEGGRRMLKSVRTVIVDEIHAIIGSKRGAHLALSLERLQRLTGAPLARIGLSATQSPIETVADFLVGATQKNILWERSSDRDFRGQKPASTKPERQNSEQVRCKIIDSGHLRQLDLALELPDTPLEAVLSNDAAKSIHERMAELIGAHHTTLVFVNTRRMAERLTRALSERLGEDRVTSHHGSLACEQRLSAECRLKNGELKALVATASLELGIDVGDVDLVCQLGTTGSISVFLQRVGRSGHFAGGVPKGRLFPTTRDELVECLALLNAIRRRELDQLRIPSQPLDVLAQQIVAMVACEDWQEDDLFDCVRIAWPYRVLERQTFDDVVNMLTDGFDTRAGLRSAHLYRDAINKRLSARRGARLTALTCGGAIPDNADYRVILEPSGDFIGSVDEDFAIESMAGDVFQLGNASWRVLRLEAGRLRVEDAQGVPPSIPFWFGEAPGRTHELSLAVSRLRVEIAGRLQDSGQDIAAVGGWLQQQLNVSATAAGQAVAYLSAAAVTLGVMPSFETVVFERFFDESGGMQFIIHAPFGSRVNRAWGLALRKRFCRGFNFELQAAATENAVILSLSTSHSFPLDEVARYLNSKTVRDLLIQALLAAPMFTIRWRWNAVCALALRRFQGGKKTPPHLLRMQAEDLVASVFPDQLACLENIVGDRQIPDHPLVFQTIEDCLTEAMDIERLLDIISGIEQSRIQVVSRDLVEPSPLAAEIVNARVYSFLDGAPLEERRTRAVASRRWLDPSAADDLGKLDADAIERVRRESWPEAASRDEFHDALNTTGFIKHPEESNRHWAKYFEQLQQQNRVAAYALPAHSLWIAAERLPQFQTLYPELMPNPSPQLPDELLQREWSREQALVEILRARLGALGPVAAQRLADDLALPLRDIDSALLALQTEGFVLAGRYTPDAQATEWCERRLLARIHYYTLHRLRQEIEPVTSALFMRYLLRRHQLLPDLRGEGPEALAKILNLLEGCEAAAIAWESDLLPARLQGYDPAWLDALCLSGKTVWLRASGNGAGPVKSTPITLLPRRQAAYWHVAQREQPALGSSAQLLLTTLRAHGASFFEELAENSGMLKTQAETALEELVGKGLVNADSFKGLRALLTTEDKKRRYRGIHPYAIEDAGRWAQLKASPAEINENERLQHIAGCLLKRYGVLFRALLTRETLAPSWQDLLPVLRRMEARGEIRGGRFIAGQYGEQFALPETVEALRALRKQDGENEICVISASDPLNLLGILLPGPKIAALPGNRILFRAGIPVAVLAGKETKFLAQIEPEDEWAIKNQLQRKLLPPQLKAYL</sequence>
<organism evidence="12 13">
    <name type="scientific">Candidatus Methylospira mobilis</name>
    <dbReference type="NCBI Taxonomy" id="1808979"/>
    <lineage>
        <taxon>Bacteria</taxon>
        <taxon>Pseudomonadati</taxon>
        <taxon>Pseudomonadota</taxon>
        <taxon>Gammaproteobacteria</taxon>
        <taxon>Methylococcales</taxon>
        <taxon>Methylococcaceae</taxon>
        <taxon>Candidatus Methylospira</taxon>
    </lineage>
</organism>
<dbReference type="SUPFAM" id="SSF52540">
    <property type="entry name" value="P-loop containing nucleoside triphosphate hydrolases"/>
    <property type="match status" value="1"/>
</dbReference>
<evidence type="ECO:0000256" key="6">
    <source>
        <dbReference type="ARBA" id="ARBA00023125"/>
    </source>
</evidence>
<dbReference type="KEGG" id="mmob:F6R98_17080"/>
<dbReference type="GO" id="GO:0003677">
    <property type="term" value="F:DNA binding"/>
    <property type="evidence" value="ECO:0007669"/>
    <property type="project" value="UniProtKB-KW"/>
</dbReference>
<dbReference type="Gene3D" id="3.40.50.300">
    <property type="entry name" value="P-loop containing nucleotide triphosphate hydrolases"/>
    <property type="match status" value="2"/>
</dbReference>
<reference evidence="12 13" key="1">
    <citation type="submission" date="2019-09" db="EMBL/GenBank/DDBJ databases">
        <title>Ecophysiology of the spiral-shaped methanotroph Methylospira mobilis as revealed by the complete genome sequence.</title>
        <authorList>
            <person name="Oshkin I.Y."/>
            <person name="Dedysh S.N."/>
            <person name="Miroshnikov K."/>
            <person name="Danilova O.V."/>
            <person name="Hakobyan A."/>
            <person name="Liesack W."/>
        </authorList>
    </citation>
    <scope>NUCLEOTIDE SEQUENCE [LARGE SCALE GENOMIC DNA]</scope>
    <source>
        <strain evidence="12 13">Shm1</strain>
    </source>
</reference>
<evidence type="ECO:0000256" key="3">
    <source>
        <dbReference type="ARBA" id="ARBA00022801"/>
    </source>
</evidence>
<dbReference type="InterPro" id="IPR013701">
    <property type="entry name" value="Lhr-like_DEAD/DEAH_assoc"/>
</dbReference>
<dbReference type="Pfam" id="PF23234">
    <property type="entry name" value="WHD_4th_Lhr"/>
    <property type="match status" value="1"/>
</dbReference>
<dbReference type="GO" id="GO:0006281">
    <property type="term" value="P:DNA repair"/>
    <property type="evidence" value="ECO:0007669"/>
    <property type="project" value="UniProtKB-KW"/>
</dbReference>
<evidence type="ECO:0000256" key="9">
    <source>
        <dbReference type="SAM" id="MobiDB-lite"/>
    </source>
</evidence>
<dbReference type="InterPro" id="IPR001650">
    <property type="entry name" value="Helicase_C-like"/>
</dbReference>
<evidence type="ECO:0000256" key="4">
    <source>
        <dbReference type="ARBA" id="ARBA00022806"/>
    </source>
</evidence>
<feature type="domain" description="Helicase ATP-binding" evidence="10">
    <location>
        <begin position="68"/>
        <end position="262"/>
    </location>
</feature>
<keyword evidence="5" id="KW-0067">ATP-binding</keyword>
<protein>
    <submittedName>
        <fullName evidence="12">DEAD/DEAH box helicase</fullName>
    </submittedName>
</protein>
<dbReference type="CDD" id="cd17922">
    <property type="entry name" value="DEXHc_LHR-like"/>
    <property type="match status" value="1"/>
</dbReference>
<dbReference type="InterPro" id="IPR027417">
    <property type="entry name" value="P-loop_NTPase"/>
</dbReference>
<dbReference type="PROSITE" id="PS51192">
    <property type="entry name" value="HELICASE_ATP_BIND_1"/>
    <property type="match status" value="1"/>
</dbReference>
<dbReference type="EMBL" id="CP044205">
    <property type="protein sequence ID" value="QFY45167.1"/>
    <property type="molecule type" value="Genomic_DNA"/>
</dbReference>
<evidence type="ECO:0000313" key="12">
    <source>
        <dbReference type="EMBL" id="QFY45167.1"/>
    </source>
</evidence>
<dbReference type="InterPro" id="IPR052511">
    <property type="entry name" value="ATP-dep_Helicase"/>
</dbReference>
<dbReference type="Pfam" id="PF00271">
    <property type="entry name" value="Helicase_C"/>
    <property type="match status" value="1"/>
</dbReference>
<evidence type="ECO:0000313" key="13">
    <source>
        <dbReference type="Proteomes" id="UP000325755"/>
    </source>
</evidence>
<proteinExistence type="predicted"/>
<dbReference type="PANTHER" id="PTHR47962:SF5">
    <property type="entry name" value="ATP-DEPENDENT HELICASE LHR-RELATED"/>
    <property type="match status" value="1"/>
</dbReference>
<dbReference type="SMART" id="SM00487">
    <property type="entry name" value="DEXDc"/>
    <property type="match status" value="1"/>
</dbReference>
<dbReference type="GO" id="GO:0016887">
    <property type="term" value="F:ATP hydrolysis activity"/>
    <property type="evidence" value="ECO:0007669"/>
    <property type="project" value="TreeGrafter"/>
</dbReference>
<gene>
    <name evidence="12" type="ORF">F6R98_17080</name>
</gene>
<dbReference type="InterPro" id="IPR014001">
    <property type="entry name" value="Helicase_ATP-bd"/>
</dbReference>
<evidence type="ECO:0000256" key="7">
    <source>
        <dbReference type="ARBA" id="ARBA00023204"/>
    </source>
</evidence>
<dbReference type="Proteomes" id="UP000325755">
    <property type="component" value="Chromosome"/>
</dbReference>
<dbReference type="InParanoid" id="A0A5Q0BSX2"/>
<dbReference type="OrthoDB" id="9815222at2"/>
<dbReference type="InterPro" id="IPR055368">
    <property type="entry name" value="WH3_Lhr"/>
</dbReference>
<evidence type="ECO:0000256" key="2">
    <source>
        <dbReference type="ARBA" id="ARBA00022763"/>
    </source>
</evidence>
<dbReference type="SMART" id="SM00490">
    <property type="entry name" value="HELICc"/>
    <property type="match status" value="1"/>
</dbReference>
<dbReference type="Pfam" id="PF00270">
    <property type="entry name" value="DEAD"/>
    <property type="match status" value="1"/>
</dbReference>
<keyword evidence="7" id="KW-0234">DNA repair</keyword>
<name>A0A5Q0BSX2_9GAMM</name>
<keyword evidence="4 12" id="KW-0347">Helicase</keyword>
<dbReference type="GO" id="GO:0005524">
    <property type="term" value="F:ATP binding"/>
    <property type="evidence" value="ECO:0007669"/>
    <property type="project" value="UniProtKB-KW"/>
</dbReference>
<dbReference type="Pfam" id="PF08494">
    <property type="entry name" value="DEAD_assoc"/>
    <property type="match status" value="1"/>
</dbReference>
<keyword evidence="3" id="KW-0378">Hydrolase</keyword>
<keyword evidence="2" id="KW-0227">DNA damage</keyword>
<dbReference type="Pfam" id="PF19306">
    <property type="entry name" value="WHD_Lhr"/>
    <property type="match status" value="1"/>
</dbReference>
<dbReference type="PROSITE" id="PS51194">
    <property type="entry name" value="HELICASE_CTER"/>
    <property type="match status" value="1"/>
</dbReference>
<dbReference type="GO" id="GO:0004386">
    <property type="term" value="F:helicase activity"/>
    <property type="evidence" value="ECO:0007669"/>
    <property type="project" value="UniProtKB-KW"/>
</dbReference>
<evidence type="ECO:0000259" key="11">
    <source>
        <dbReference type="PROSITE" id="PS51194"/>
    </source>
</evidence>
<keyword evidence="8" id="KW-0413">Isomerase</keyword>
<dbReference type="InterPro" id="IPR055367">
    <property type="entry name" value="WH4_Lhr"/>
</dbReference>
<dbReference type="PANTHER" id="PTHR47962">
    <property type="entry name" value="ATP-DEPENDENT HELICASE LHR-RELATED-RELATED"/>
    <property type="match status" value="1"/>
</dbReference>
<dbReference type="InterPro" id="IPR011545">
    <property type="entry name" value="DEAD/DEAH_box_helicase_dom"/>
</dbReference>
<dbReference type="FunCoup" id="A0A5Q0BSX2">
    <property type="interactions" value="63"/>
</dbReference>
<dbReference type="InterPro" id="IPR045628">
    <property type="entry name" value="Lhr_WH_dom"/>
</dbReference>
<keyword evidence="13" id="KW-1185">Reference proteome</keyword>
<dbReference type="Pfam" id="PF23235">
    <property type="entry name" value="WHD_3rd_Lhr"/>
    <property type="match status" value="1"/>
</dbReference>
<feature type="region of interest" description="Disordered" evidence="9">
    <location>
        <begin position="268"/>
        <end position="289"/>
    </location>
</feature>
<evidence type="ECO:0000256" key="8">
    <source>
        <dbReference type="ARBA" id="ARBA00023235"/>
    </source>
</evidence>
<evidence type="ECO:0000256" key="5">
    <source>
        <dbReference type="ARBA" id="ARBA00022840"/>
    </source>
</evidence>
<dbReference type="InterPro" id="IPR003593">
    <property type="entry name" value="AAA+_ATPase"/>
</dbReference>